<protein>
    <submittedName>
        <fullName evidence="3">Uncharacterized protein</fullName>
    </submittedName>
</protein>
<feature type="transmembrane region" description="Helical" evidence="2">
    <location>
        <begin position="171"/>
        <end position="189"/>
    </location>
</feature>
<dbReference type="Proteomes" id="UP000038010">
    <property type="component" value="Unassembled WGS sequence"/>
</dbReference>
<name>A0A0N1HA04_9EURO</name>
<evidence type="ECO:0000256" key="1">
    <source>
        <dbReference type="SAM" id="MobiDB-lite"/>
    </source>
</evidence>
<dbReference type="AlphaFoldDB" id="A0A0N1HA04"/>
<dbReference type="RefSeq" id="XP_018000487.1">
    <property type="nucleotide sequence ID" value="XM_018147967.1"/>
</dbReference>
<feature type="transmembrane region" description="Helical" evidence="2">
    <location>
        <begin position="109"/>
        <end position="134"/>
    </location>
</feature>
<accession>A0A0N1HA04</accession>
<dbReference type="OrthoDB" id="5371583at2759"/>
<feature type="region of interest" description="Disordered" evidence="1">
    <location>
        <begin position="1"/>
        <end position="79"/>
    </location>
</feature>
<dbReference type="STRING" id="1664694.A0A0N1HA04"/>
<dbReference type="PANTHER" id="PTHR42069">
    <property type="entry name" value="HYPHAL ANASTAMOSIS-8 PROTEIN"/>
    <property type="match status" value="1"/>
</dbReference>
<dbReference type="EMBL" id="LFJN01000012">
    <property type="protein sequence ID" value="KPI40524.1"/>
    <property type="molecule type" value="Genomic_DNA"/>
</dbReference>
<dbReference type="PANTHER" id="PTHR42069:SF1">
    <property type="entry name" value="MARVEL DOMAIN-CONTAINING PROTEIN"/>
    <property type="match status" value="1"/>
</dbReference>
<keyword evidence="2" id="KW-1133">Transmembrane helix</keyword>
<sequence length="311" mass="33989">MANHITWHPFGHRQQQGSTPLLGSNSPHAGAYSPSLGAPTPSPHQNAFPNYRQPLPPSASSSTSYIPQDTGYEPANDAGTGYIPLKPPSQVTFPQHPKKLPLWRRATKLLSPIATILTFLFSLVLTAAMLYVLIQFLRTRNTHPADPNAPRASDGSTLTPWPPASDGPVKVWPTYLLLAATVVSLFTSILDQLADCNCLPSLKRTKIKITYYVLHIAVWVVVAVLYKTERGLSDLWGWSCHMEGGEREKIFAEVLSFSALCSVQDFSWVGAIIEVAVKLAVLVVAWIVGRCWGGRAKKGVEVVGEVLGWTL</sequence>
<feature type="transmembrane region" description="Helical" evidence="2">
    <location>
        <begin position="209"/>
        <end position="226"/>
    </location>
</feature>
<proteinExistence type="predicted"/>
<evidence type="ECO:0000256" key="2">
    <source>
        <dbReference type="SAM" id="Phobius"/>
    </source>
</evidence>
<keyword evidence="4" id="KW-1185">Reference proteome</keyword>
<reference evidence="3 4" key="1">
    <citation type="submission" date="2015-06" db="EMBL/GenBank/DDBJ databases">
        <title>Draft genome of the ant-associated black yeast Phialophora attae CBS 131958.</title>
        <authorList>
            <person name="Moreno L.F."/>
            <person name="Stielow B.J."/>
            <person name="de Hoog S."/>
            <person name="Vicente V.A."/>
            <person name="Weiss V.A."/>
            <person name="de Vries M."/>
            <person name="Cruz L.M."/>
            <person name="Souza E.M."/>
        </authorList>
    </citation>
    <scope>NUCLEOTIDE SEQUENCE [LARGE SCALE GENOMIC DNA]</scope>
    <source>
        <strain evidence="3 4">CBS 131958</strain>
    </source>
</reference>
<evidence type="ECO:0000313" key="3">
    <source>
        <dbReference type="EMBL" id="KPI40524.1"/>
    </source>
</evidence>
<feature type="transmembrane region" description="Helical" evidence="2">
    <location>
        <begin position="266"/>
        <end position="288"/>
    </location>
</feature>
<feature type="compositionally biased region" description="Polar residues" evidence="1">
    <location>
        <begin position="58"/>
        <end position="67"/>
    </location>
</feature>
<keyword evidence="2" id="KW-0472">Membrane</keyword>
<keyword evidence="2" id="KW-0812">Transmembrane</keyword>
<dbReference type="VEuPathDB" id="FungiDB:AB675_7586"/>
<organism evidence="3 4">
    <name type="scientific">Cyphellophora attinorum</name>
    <dbReference type="NCBI Taxonomy" id="1664694"/>
    <lineage>
        <taxon>Eukaryota</taxon>
        <taxon>Fungi</taxon>
        <taxon>Dikarya</taxon>
        <taxon>Ascomycota</taxon>
        <taxon>Pezizomycotina</taxon>
        <taxon>Eurotiomycetes</taxon>
        <taxon>Chaetothyriomycetidae</taxon>
        <taxon>Chaetothyriales</taxon>
        <taxon>Cyphellophoraceae</taxon>
        <taxon>Cyphellophora</taxon>
    </lineage>
</organism>
<feature type="compositionally biased region" description="Polar residues" evidence="1">
    <location>
        <begin position="13"/>
        <end position="27"/>
    </location>
</feature>
<comment type="caution">
    <text evidence="3">The sequence shown here is derived from an EMBL/GenBank/DDBJ whole genome shotgun (WGS) entry which is preliminary data.</text>
</comment>
<gene>
    <name evidence="3" type="ORF">AB675_7586</name>
</gene>
<dbReference type="GeneID" id="28739847"/>
<evidence type="ECO:0000313" key="4">
    <source>
        <dbReference type="Proteomes" id="UP000038010"/>
    </source>
</evidence>